<feature type="region of interest" description="Disordered" evidence="2">
    <location>
        <begin position="314"/>
        <end position="349"/>
    </location>
</feature>
<dbReference type="PANTHER" id="PTHR47557:SF2">
    <property type="entry name" value="PLANT UBX DOMAIN-CONTAINING PROTEIN 1"/>
    <property type="match status" value="1"/>
</dbReference>
<dbReference type="CDD" id="cd16118">
    <property type="entry name" value="UBX2_UBXN9"/>
    <property type="match status" value="1"/>
</dbReference>
<accession>A0A8X7Z4R3</accession>
<evidence type="ECO:0000259" key="3">
    <source>
        <dbReference type="PROSITE" id="PS50033"/>
    </source>
</evidence>
<reference evidence="4" key="1">
    <citation type="journal article" date="2020" name="bioRxiv">
        <title>Hybrid origin of Populus tomentosa Carr. identified through genome sequencing and phylogenomic analysis.</title>
        <authorList>
            <person name="An X."/>
            <person name="Gao K."/>
            <person name="Chen Z."/>
            <person name="Li J."/>
            <person name="Yang X."/>
            <person name="Yang X."/>
            <person name="Zhou J."/>
            <person name="Guo T."/>
            <person name="Zhao T."/>
            <person name="Huang S."/>
            <person name="Miao D."/>
            <person name="Khan W.U."/>
            <person name="Rao P."/>
            <person name="Ye M."/>
            <person name="Lei B."/>
            <person name="Liao W."/>
            <person name="Wang J."/>
            <person name="Ji L."/>
            <person name="Li Y."/>
            <person name="Guo B."/>
            <person name="Mustafa N.S."/>
            <person name="Li S."/>
            <person name="Yun Q."/>
            <person name="Keller S.R."/>
            <person name="Mao J."/>
            <person name="Zhang R."/>
            <person name="Strauss S.H."/>
        </authorList>
    </citation>
    <scope>NUCLEOTIDE SEQUENCE</scope>
    <source>
        <strain evidence="4">GM15</strain>
        <tissue evidence="4">Leaf</tissue>
    </source>
</reference>
<dbReference type="Proteomes" id="UP000886885">
    <property type="component" value="Chromosome 9A"/>
</dbReference>
<dbReference type="InterPro" id="IPR001012">
    <property type="entry name" value="UBX_dom"/>
</dbReference>
<dbReference type="InterPro" id="IPR044232">
    <property type="entry name" value="PUX1"/>
</dbReference>
<dbReference type="GO" id="GO:0032984">
    <property type="term" value="P:protein-containing complex disassembly"/>
    <property type="evidence" value="ECO:0007669"/>
    <property type="project" value="InterPro"/>
</dbReference>
<protein>
    <recommendedName>
        <fullName evidence="3">UBX domain-containing protein</fullName>
    </recommendedName>
</protein>
<feature type="compositionally biased region" description="Basic residues" evidence="2">
    <location>
        <begin position="337"/>
        <end position="349"/>
    </location>
</feature>
<dbReference type="AlphaFoldDB" id="A0A8X7Z4R3"/>
<dbReference type="PANTHER" id="PTHR47557">
    <property type="entry name" value="PLANT UBX DOMAIN-CONTAINING PROTEIN 1"/>
    <property type="match status" value="1"/>
</dbReference>
<organism evidence="4 5">
    <name type="scientific">Populus tomentosa</name>
    <name type="common">Chinese white poplar</name>
    <dbReference type="NCBI Taxonomy" id="118781"/>
    <lineage>
        <taxon>Eukaryota</taxon>
        <taxon>Viridiplantae</taxon>
        <taxon>Streptophyta</taxon>
        <taxon>Embryophyta</taxon>
        <taxon>Tracheophyta</taxon>
        <taxon>Spermatophyta</taxon>
        <taxon>Magnoliopsida</taxon>
        <taxon>eudicotyledons</taxon>
        <taxon>Gunneridae</taxon>
        <taxon>Pentapetalae</taxon>
        <taxon>rosids</taxon>
        <taxon>fabids</taxon>
        <taxon>Malpighiales</taxon>
        <taxon>Salicaceae</taxon>
        <taxon>Saliceae</taxon>
        <taxon>Populus</taxon>
    </lineage>
</organism>
<evidence type="ECO:0000256" key="2">
    <source>
        <dbReference type="SAM" id="MobiDB-lite"/>
    </source>
</evidence>
<feature type="domain" description="UBX" evidence="3">
    <location>
        <begin position="201"/>
        <end position="277"/>
    </location>
</feature>
<dbReference type="OrthoDB" id="440781at2759"/>
<sequence>MRKGKGNLESRLSSPDIHYTLGLIRRFYQLEGIQLSIPHLVLASFFLLIRKKKKHFSLFSKQQSRNLVSSGSQTVELKVTVGLYWSRLSLSVLGSLNALMIVDCSSPLHLKRRRLTTVDVMEAEAAKAKFAAVKEKFGHDLHVFETSVVSSSLPQASNDEDTDDFYEFTTEDYYRLLPTKKEDKYLKTKKIREAEEAAHRSRITKTAIRIRFPDNHTLEVVFHPSEKIQSLFDLLSRVLAQPVVPFYLYTTPPKKQIKDLSQDFYSAGLVPGAIVYFSYDKPNGEDNAAFSSGPFLQEEVMSLKGLDVVPEPAEPVQTALEPVRTAPPPVPQEPKAAGKKPVKPKWLKM</sequence>
<dbReference type="GO" id="GO:0051117">
    <property type="term" value="F:ATPase binding"/>
    <property type="evidence" value="ECO:0007669"/>
    <property type="project" value="InterPro"/>
</dbReference>
<keyword evidence="1" id="KW-0833">Ubl conjugation pathway</keyword>
<dbReference type="EMBL" id="JAAWWB010000017">
    <property type="protein sequence ID" value="KAG6762376.1"/>
    <property type="molecule type" value="Genomic_DNA"/>
</dbReference>
<dbReference type="Pfam" id="PF00789">
    <property type="entry name" value="UBX"/>
    <property type="match status" value="1"/>
</dbReference>
<name>A0A8X7Z4R3_POPTO</name>
<dbReference type="PROSITE" id="PS50033">
    <property type="entry name" value="UBX"/>
    <property type="match status" value="1"/>
</dbReference>
<keyword evidence="5" id="KW-1185">Reference proteome</keyword>
<gene>
    <name evidence="4" type="ORF">POTOM_032872</name>
</gene>
<proteinExistence type="predicted"/>
<evidence type="ECO:0000256" key="1">
    <source>
        <dbReference type="ARBA" id="ARBA00022786"/>
    </source>
</evidence>
<evidence type="ECO:0000313" key="5">
    <source>
        <dbReference type="Proteomes" id="UP000886885"/>
    </source>
</evidence>
<comment type="caution">
    <text evidence="4">The sequence shown here is derived from an EMBL/GenBank/DDBJ whole genome shotgun (WGS) entry which is preliminary data.</text>
</comment>
<evidence type="ECO:0000313" key="4">
    <source>
        <dbReference type="EMBL" id="KAG6762376.1"/>
    </source>
</evidence>